<proteinExistence type="predicted"/>
<evidence type="ECO:0000313" key="1">
    <source>
        <dbReference type="EMBL" id="QHU00862.1"/>
    </source>
</evidence>
<dbReference type="EMBL" id="MN740330">
    <property type="protein sequence ID" value="QHU00862.1"/>
    <property type="molecule type" value="Genomic_DNA"/>
</dbReference>
<sequence length="199" mass="22946">MGCLEYNHMSTLHKMTRLLIVDYKNKTTTSETWLNSIYKSKQLYFNSDSLNIMCEIMAPRFSDNLRFCSQSHRFIGSKIDLIEAKYRLNKFTIISRSMGSIISHMIFFAAYKAMMDIGYSVLETMDLLSCVVSLDFGFIINPEDRLTYFKHYKFMGSNDIKAQEKLIKYKLSSVSLNATMINVQTLIEPVKITSDGIKG</sequence>
<organism evidence="1">
    <name type="scientific">viral metagenome</name>
    <dbReference type="NCBI Taxonomy" id="1070528"/>
    <lineage>
        <taxon>unclassified sequences</taxon>
        <taxon>metagenomes</taxon>
        <taxon>organismal metagenomes</taxon>
    </lineage>
</organism>
<dbReference type="AlphaFoldDB" id="A0A6C0J5F6"/>
<name>A0A6C0J5F6_9ZZZZ</name>
<reference evidence="1" key="1">
    <citation type="journal article" date="2020" name="Nature">
        <title>Giant virus diversity and host interactions through global metagenomics.</title>
        <authorList>
            <person name="Schulz F."/>
            <person name="Roux S."/>
            <person name="Paez-Espino D."/>
            <person name="Jungbluth S."/>
            <person name="Walsh D.A."/>
            <person name="Denef V.J."/>
            <person name="McMahon K.D."/>
            <person name="Konstantinidis K.T."/>
            <person name="Eloe-Fadrosh E.A."/>
            <person name="Kyrpides N.C."/>
            <person name="Woyke T."/>
        </authorList>
    </citation>
    <scope>NUCLEOTIDE SEQUENCE</scope>
    <source>
        <strain evidence="1">GVMAG-M-3300025860-20</strain>
    </source>
</reference>
<accession>A0A6C0J5F6</accession>
<protein>
    <submittedName>
        <fullName evidence="1">Uncharacterized protein</fullName>
    </submittedName>
</protein>